<dbReference type="EMBL" id="CM023491">
    <property type="protein sequence ID" value="KAH6941661.1"/>
    <property type="molecule type" value="Genomic_DNA"/>
</dbReference>
<evidence type="ECO:0000313" key="1">
    <source>
        <dbReference type="EMBL" id="KAH6941661.1"/>
    </source>
</evidence>
<accession>A0ACB7T6C3</accession>
<keyword evidence="2" id="KW-1185">Reference proteome</keyword>
<gene>
    <name evidence="1" type="ORF">HPB50_021651</name>
</gene>
<proteinExistence type="predicted"/>
<reference evidence="1" key="1">
    <citation type="submission" date="2020-05" db="EMBL/GenBank/DDBJ databases">
        <title>Large-scale comparative analyses of tick genomes elucidate their genetic diversity and vector capacities.</title>
        <authorList>
            <person name="Jia N."/>
            <person name="Wang J."/>
            <person name="Shi W."/>
            <person name="Du L."/>
            <person name="Sun Y."/>
            <person name="Zhan W."/>
            <person name="Jiang J."/>
            <person name="Wang Q."/>
            <person name="Zhang B."/>
            <person name="Ji P."/>
            <person name="Sakyi L.B."/>
            <person name="Cui X."/>
            <person name="Yuan T."/>
            <person name="Jiang B."/>
            <person name="Yang W."/>
            <person name="Lam T.T.-Y."/>
            <person name="Chang Q."/>
            <person name="Ding S."/>
            <person name="Wang X."/>
            <person name="Zhu J."/>
            <person name="Ruan X."/>
            <person name="Zhao L."/>
            <person name="Wei J."/>
            <person name="Que T."/>
            <person name="Du C."/>
            <person name="Cheng J."/>
            <person name="Dai P."/>
            <person name="Han X."/>
            <person name="Huang E."/>
            <person name="Gao Y."/>
            <person name="Liu J."/>
            <person name="Shao H."/>
            <person name="Ye R."/>
            <person name="Li L."/>
            <person name="Wei W."/>
            <person name="Wang X."/>
            <person name="Wang C."/>
            <person name="Yang T."/>
            <person name="Huo Q."/>
            <person name="Li W."/>
            <person name="Guo W."/>
            <person name="Chen H."/>
            <person name="Zhou L."/>
            <person name="Ni X."/>
            <person name="Tian J."/>
            <person name="Zhou Y."/>
            <person name="Sheng Y."/>
            <person name="Liu T."/>
            <person name="Pan Y."/>
            <person name="Xia L."/>
            <person name="Li J."/>
            <person name="Zhao F."/>
            <person name="Cao W."/>
        </authorList>
    </citation>
    <scope>NUCLEOTIDE SEQUENCE</scope>
    <source>
        <strain evidence="1">Hyas-2018</strain>
    </source>
</reference>
<organism evidence="1 2">
    <name type="scientific">Hyalomma asiaticum</name>
    <name type="common">Tick</name>
    <dbReference type="NCBI Taxonomy" id="266040"/>
    <lineage>
        <taxon>Eukaryota</taxon>
        <taxon>Metazoa</taxon>
        <taxon>Ecdysozoa</taxon>
        <taxon>Arthropoda</taxon>
        <taxon>Chelicerata</taxon>
        <taxon>Arachnida</taxon>
        <taxon>Acari</taxon>
        <taxon>Parasitiformes</taxon>
        <taxon>Ixodida</taxon>
        <taxon>Ixodoidea</taxon>
        <taxon>Ixodidae</taxon>
        <taxon>Hyalomminae</taxon>
        <taxon>Hyalomma</taxon>
    </lineage>
</organism>
<comment type="caution">
    <text evidence="1">The sequence shown here is derived from an EMBL/GenBank/DDBJ whole genome shotgun (WGS) entry which is preliminary data.</text>
</comment>
<evidence type="ECO:0000313" key="2">
    <source>
        <dbReference type="Proteomes" id="UP000821845"/>
    </source>
</evidence>
<dbReference type="Proteomes" id="UP000821845">
    <property type="component" value="Chromosome 11"/>
</dbReference>
<sequence length="817" mass="91180">MASSFCLTPVWDWDLTWYSAYPRFTTCFESTVLAYLPGSVLLLFGFLPWILCDTGSKKCPVMRTRPLSLTPLSVLRFLLSMIPRHSLCLLLHLQTEHGRAVLVLGLSNGGPSSLHHVRDHAHDARAQPPRRRWLIELDDVLLARPELVTRVKYDEWSVYWNRELDSAGYNAQDGSCECIKPTPSLFRTMRKAFWKPVLLGCILGCIRTLVRTAPALLLHLITAYMASDEPTWKGVMYAIGIVAANFITAMFVRHIDCTLSLTGLGMKAAVIGAIYRKALKISSEGQKHYTVGEMVNLVSVDADRVFRLAASFGFVSSAPLLIIISIGLLWQYLGVACLAGIGVMIVIMPLVVIVMSLGHRYQAAQMKLKDRRIKSMSEILNSIKILKLFAWENPFMDKIESLRSQEVSLLKKYSYLTAFSCFCMTCSSVLVAFSSFVTYVLISDKNILDPTVTFVSLTLFNQMRYSMFLIPDFISNAIQTNVAFGRIRKFLMSSEIDRCAVSRRPQDGEDITIKGATMSWSWDKECVLHDIDLSVKTGELLAIVGPVGSGKSSILSALLGDLRIRSGSVDCIEDVAYVPQCPWIQNKTVRDNILFTKGYDGKLYEKVLRACCLEKDLEILPGGDLTEIGEKGINLSGGQKQRVSLARAAYQRKDLYLFDDPLSAVDAHVGAAIFKDLIGPRGLLKGVTRVLVTHNLSILPDVDRIVVMRAGSIVESGTYQELKEEGSVLSELLKEFVRKKKRKQSEQGEDSGAETDATSEGKPEKEEINIVQKEIVEEGSIKMRVYLNYIRHAGPLLVFTLLFYAAFRAIDIYTGYG</sequence>
<name>A0ACB7T6C3_HYAAI</name>
<protein>
    <submittedName>
        <fullName evidence="1">Uncharacterized protein</fullName>
    </submittedName>
</protein>